<evidence type="ECO:0000259" key="1">
    <source>
        <dbReference type="Pfam" id="PF06172"/>
    </source>
</evidence>
<feature type="domain" description="DUF985" evidence="1">
    <location>
        <begin position="5"/>
        <end position="141"/>
    </location>
</feature>
<dbReference type="InterPro" id="IPR039935">
    <property type="entry name" value="YML079W-like"/>
</dbReference>
<proteinExistence type="predicted"/>
<evidence type="ECO:0000313" key="2">
    <source>
        <dbReference type="EMBL" id="VFJ45155.1"/>
    </source>
</evidence>
<reference evidence="2" key="1">
    <citation type="submission" date="2019-02" db="EMBL/GenBank/DDBJ databases">
        <authorList>
            <person name="Gruber-Vodicka R. H."/>
            <person name="Seah K. B. B."/>
        </authorList>
    </citation>
    <scope>NUCLEOTIDE SEQUENCE</scope>
    <source>
        <strain evidence="2">BECK_DK161</strain>
    </source>
</reference>
<dbReference type="SUPFAM" id="SSF51182">
    <property type="entry name" value="RmlC-like cupins"/>
    <property type="match status" value="1"/>
</dbReference>
<sequence>MTKNDWITQLRLEPHPVEGGYFRRAYQSDYLCDDVPYAKTARRLMTSIFYMLTDDSPIGYLHVNHADIMHYFHAGSPLRYLIVHPDGQLQRARLGANPAAGEQLQLLVKGGCWKTAILDAGQFSLLSEAVSPGFQYSDMALITGQELQTRFPALWPELKNYTKEPHDA</sequence>
<dbReference type="InterPro" id="IPR014710">
    <property type="entry name" value="RmlC-like_jellyroll"/>
</dbReference>
<dbReference type="InterPro" id="IPR009327">
    <property type="entry name" value="Cupin_DUF985"/>
</dbReference>
<dbReference type="EMBL" id="CAADEY010000010">
    <property type="protein sequence ID" value="VFJ45155.1"/>
    <property type="molecule type" value="Genomic_DNA"/>
</dbReference>
<accession>A0A450S0I7</accession>
<gene>
    <name evidence="2" type="ORF">BECKDK2373C_GA0170839_101043</name>
</gene>
<dbReference type="PANTHER" id="PTHR33387">
    <property type="entry name" value="RMLC-LIKE JELLY ROLL FOLD PROTEIN"/>
    <property type="match status" value="1"/>
</dbReference>
<protein>
    <recommendedName>
        <fullName evidence="1">DUF985 domain-containing protein</fullName>
    </recommendedName>
</protein>
<dbReference type="Gene3D" id="2.60.120.10">
    <property type="entry name" value="Jelly Rolls"/>
    <property type="match status" value="1"/>
</dbReference>
<dbReference type="Pfam" id="PF06172">
    <property type="entry name" value="Cupin_5"/>
    <property type="match status" value="1"/>
</dbReference>
<dbReference type="PANTHER" id="PTHR33387:SF3">
    <property type="entry name" value="DUF985 DOMAIN-CONTAINING PROTEIN"/>
    <property type="match status" value="1"/>
</dbReference>
<dbReference type="AlphaFoldDB" id="A0A450S0I7"/>
<name>A0A450S0I7_9GAMM</name>
<dbReference type="InterPro" id="IPR011051">
    <property type="entry name" value="RmlC_Cupin_sf"/>
</dbReference>
<dbReference type="CDD" id="cd06121">
    <property type="entry name" value="cupin_YML079wp"/>
    <property type="match status" value="1"/>
</dbReference>
<organism evidence="2">
    <name type="scientific">Candidatus Kentrum sp. DK</name>
    <dbReference type="NCBI Taxonomy" id="2126562"/>
    <lineage>
        <taxon>Bacteria</taxon>
        <taxon>Pseudomonadati</taxon>
        <taxon>Pseudomonadota</taxon>
        <taxon>Gammaproteobacteria</taxon>
        <taxon>Candidatus Kentrum</taxon>
    </lineage>
</organism>